<dbReference type="Pfam" id="PF00348">
    <property type="entry name" value="polyprenyl_synt"/>
    <property type="match status" value="1"/>
</dbReference>
<evidence type="ECO:0000256" key="1">
    <source>
        <dbReference type="ARBA" id="ARBA00001946"/>
    </source>
</evidence>
<evidence type="ECO:0000256" key="2">
    <source>
        <dbReference type="ARBA" id="ARBA00006706"/>
    </source>
</evidence>
<keyword evidence="4" id="KW-0479">Metal-binding</keyword>
<sequence>MTPLDSPTAQARTAGDDLVRRLPDARPSLALLHREMERRWPAGLPDVDRISRYALLPAGKLLRPLLVTESAAAVGGDPEQAVSAALGVEYLHVGSLVHDDVIDGDATRRGRPSVAAHFGTADAIVTGDALIFDAVQAAAGCTRDRLPAETLLSVVRTLAGAGIELCRGQTLEAELCGDTECGMERYLRMIALKTGALFRAACRIGALLGGATARQADALEQFAAHCGLAFQMSDDLLPHTGDGTASGKPPLSDAANGRPTFPVLLAHELAGPAERRRLAAALASGTPAAEAQRTVREVLETTGALRAARERVQSEAASAENSLSVLAPSRSRNVLAGVARMSVDRDR</sequence>
<comment type="similarity">
    <text evidence="2 6">Belongs to the FPP/GGPP synthase family.</text>
</comment>
<evidence type="ECO:0000256" key="6">
    <source>
        <dbReference type="RuleBase" id="RU004466"/>
    </source>
</evidence>
<dbReference type="PROSITE" id="PS00723">
    <property type="entry name" value="POLYPRENYL_SYNTHASE_1"/>
    <property type="match status" value="1"/>
</dbReference>
<dbReference type="InterPro" id="IPR000092">
    <property type="entry name" value="Polyprenyl_synt"/>
</dbReference>
<accession>A0ABV9A5L9</accession>
<keyword evidence="8" id="KW-1185">Reference proteome</keyword>
<reference evidence="8" key="1">
    <citation type="journal article" date="2019" name="Int. J. Syst. Evol. Microbiol.">
        <title>The Global Catalogue of Microorganisms (GCM) 10K type strain sequencing project: providing services to taxonomists for standard genome sequencing and annotation.</title>
        <authorList>
            <consortium name="The Broad Institute Genomics Platform"/>
            <consortium name="The Broad Institute Genome Sequencing Center for Infectious Disease"/>
            <person name="Wu L."/>
            <person name="Ma J."/>
        </authorList>
    </citation>
    <scope>NUCLEOTIDE SEQUENCE [LARGE SCALE GENOMIC DNA]</scope>
    <source>
        <strain evidence="8">CGMCC 4.7357</strain>
    </source>
</reference>
<evidence type="ECO:0000313" key="7">
    <source>
        <dbReference type="EMBL" id="MFC4494289.1"/>
    </source>
</evidence>
<gene>
    <name evidence="7" type="ORF">ACFPA8_09100</name>
</gene>
<keyword evidence="3 6" id="KW-0808">Transferase</keyword>
<proteinExistence type="inferred from homology"/>
<evidence type="ECO:0000256" key="3">
    <source>
        <dbReference type="ARBA" id="ARBA00022679"/>
    </source>
</evidence>
<dbReference type="EC" id="2.5.1.-" evidence="7"/>
<dbReference type="Gene3D" id="1.10.600.10">
    <property type="entry name" value="Farnesyl Diphosphate Synthase"/>
    <property type="match status" value="1"/>
</dbReference>
<dbReference type="InterPro" id="IPR008949">
    <property type="entry name" value="Isoprenoid_synthase_dom_sf"/>
</dbReference>
<dbReference type="SFLD" id="SFLDG01017">
    <property type="entry name" value="Polyprenyl_Transferase_Like"/>
    <property type="match status" value="1"/>
</dbReference>
<dbReference type="CDD" id="cd00685">
    <property type="entry name" value="Trans_IPPS_HT"/>
    <property type="match status" value="1"/>
</dbReference>
<dbReference type="PANTHER" id="PTHR12001:SF69">
    <property type="entry name" value="ALL TRANS-POLYPRENYL-DIPHOSPHATE SYNTHASE PDSS1"/>
    <property type="match status" value="1"/>
</dbReference>
<comment type="cofactor">
    <cofactor evidence="1">
        <name>Mg(2+)</name>
        <dbReference type="ChEBI" id="CHEBI:18420"/>
    </cofactor>
</comment>
<keyword evidence="5" id="KW-0460">Magnesium</keyword>
<organism evidence="7 8">
    <name type="scientific">Streptomyces ovatisporus</name>
    <dbReference type="NCBI Taxonomy" id="1128682"/>
    <lineage>
        <taxon>Bacteria</taxon>
        <taxon>Bacillati</taxon>
        <taxon>Actinomycetota</taxon>
        <taxon>Actinomycetes</taxon>
        <taxon>Kitasatosporales</taxon>
        <taxon>Streptomycetaceae</taxon>
        <taxon>Streptomyces</taxon>
    </lineage>
</organism>
<dbReference type="RefSeq" id="WP_386445064.1">
    <property type="nucleotide sequence ID" value="NZ_JBHSFH010000005.1"/>
</dbReference>
<dbReference type="SFLD" id="SFLDS00005">
    <property type="entry name" value="Isoprenoid_Synthase_Type_I"/>
    <property type="match status" value="1"/>
</dbReference>
<dbReference type="GO" id="GO:0016740">
    <property type="term" value="F:transferase activity"/>
    <property type="evidence" value="ECO:0007669"/>
    <property type="project" value="UniProtKB-KW"/>
</dbReference>
<dbReference type="Proteomes" id="UP001595997">
    <property type="component" value="Unassembled WGS sequence"/>
</dbReference>
<name>A0ABV9A5L9_9ACTN</name>
<evidence type="ECO:0000313" key="8">
    <source>
        <dbReference type="Proteomes" id="UP001595997"/>
    </source>
</evidence>
<dbReference type="InterPro" id="IPR033749">
    <property type="entry name" value="Polyprenyl_synt_CS"/>
</dbReference>
<protein>
    <submittedName>
        <fullName evidence="7">Polyprenyl synthetase family protein</fullName>
        <ecNumber evidence="7">2.5.1.-</ecNumber>
    </submittedName>
</protein>
<dbReference type="SUPFAM" id="SSF48576">
    <property type="entry name" value="Terpenoid synthases"/>
    <property type="match status" value="1"/>
</dbReference>
<comment type="caution">
    <text evidence="7">The sequence shown here is derived from an EMBL/GenBank/DDBJ whole genome shotgun (WGS) entry which is preliminary data.</text>
</comment>
<dbReference type="PANTHER" id="PTHR12001">
    <property type="entry name" value="GERANYLGERANYL PYROPHOSPHATE SYNTHASE"/>
    <property type="match status" value="1"/>
</dbReference>
<evidence type="ECO:0000256" key="4">
    <source>
        <dbReference type="ARBA" id="ARBA00022723"/>
    </source>
</evidence>
<dbReference type="EMBL" id="JBHSFH010000005">
    <property type="protein sequence ID" value="MFC4494289.1"/>
    <property type="molecule type" value="Genomic_DNA"/>
</dbReference>
<evidence type="ECO:0000256" key="5">
    <source>
        <dbReference type="ARBA" id="ARBA00022842"/>
    </source>
</evidence>